<feature type="chain" id="PRO_5040726795" description="Lipoprotein" evidence="2">
    <location>
        <begin position="33"/>
        <end position="195"/>
    </location>
</feature>
<evidence type="ECO:0000256" key="1">
    <source>
        <dbReference type="SAM" id="MobiDB-lite"/>
    </source>
</evidence>
<evidence type="ECO:0008006" key="5">
    <source>
        <dbReference type="Google" id="ProtNLM"/>
    </source>
</evidence>
<evidence type="ECO:0000313" key="4">
    <source>
        <dbReference type="Proteomes" id="UP001150924"/>
    </source>
</evidence>
<sequence length="195" mass="21613">MNRREFRRAAMPRAPQWLLLLLVSACSRGSFGGEVTNPDTAAPEKGGKTTGAEAGAAAPKIKHERVVFHWTSGDDSLSGRLKTKLPDGESFEGRYHEITKTASVAEYGDFYNAWYADPWVGPTWYWGGAWPYYDTVEEFITRNTGKVVATLDGDRGDKMRCHFTLDDPDRGIKGGGTGECQLSNGERITSRFEPQ</sequence>
<feature type="region of interest" description="Disordered" evidence="1">
    <location>
        <begin position="34"/>
        <end position="56"/>
    </location>
</feature>
<evidence type="ECO:0000256" key="2">
    <source>
        <dbReference type="SAM" id="SignalP"/>
    </source>
</evidence>
<dbReference type="Proteomes" id="UP001150924">
    <property type="component" value="Unassembled WGS sequence"/>
</dbReference>
<accession>A0A9X3END1</accession>
<dbReference type="EMBL" id="JAPNKE010000002">
    <property type="protein sequence ID" value="MCY1007207.1"/>
    <property type="molecule type" value="Genomic_DNA"/>
</dbReference>
<feature type="signal peptide" evidence="2">
    <location>
        <begin position="1"/>
        <end position="32"/>
    </location>
</feature>
<organism evidence="3 4">
    <name type="scientific">Nannocystis pusilla</name>
    <dbReference type="NCBI Taxonomy" id="889268"/>
    <lineage>
        <taxon>Bacteria</taxon>
        <taxon>Pseudomonadati</taxon>
        <taxon>Myxococcota</taxon>
        <taxon>Polyangia</taxon>
        <taxon>Nannocystales</taxon>
        <taxon>Nannocystaceae</taxon>
        <taxon>Nannocystis</taxon>
    </lineage>
</organism>
<evidence type="ECO:0000313" key="3">
    <source>
        <dbReference type="EMBL" id="MCY1007207.1"/>
    </source>
</evidence>
<dbReference type="RefSeq" id="WP_267769798.1">
    <property type="nucleotide sequence ID" value="NZ_JAPNKE010000002.1"/>
</dbReference>
<proteinExistence type="predicted"/>
<keyword evidence="2" id="KW-0732">Signal</keyword>
<keyword evidence="4" id="KW-1185">Reference proteome</keyword>
<dbReference type="PROSITE" id="PS51257">
    <property type="entry name" value="PROKAR_LIPOPROTEIN"/>
    <property type="match status" value="1"/>
</dbReference>
<gene>
    <name evidence="3" type="ORF">OV079_16915</name>
</gene>
<reference evidence="3" key="1">
    <citation type="submission" date="2022-11" db="EMBL/GenBank/DDBJ databases">
        <title>Minimal conservation of predation-associated metabolite biosynthetic gene clusters underscores biosynthetic potential of Myxococcota including descriptions for ten novel species: Archangium lansinium sp. nov., Myxococcus landrumus sp. nov., Nannocystis bai.</title>
        <authorList>
            <person name="Ahearne A."/>
            <person name="Stevens C."/>
            <person name="Phillips K."/>
        </authorList>
    </citation>
    <scope>NUCLEOTIDE SEQUENCE</scope>
    <source>
        <strain evidence="3">Na p29</strain>
    </source>
</reference>
<feature type="region of interest" description="Disordered" evidence="1">
    <location>
        <begin position="174"/>
        <end position="195"/>
    </location>
</feature>
<dbReference type="AlphaFoldDB" id="A0A9X3END1"/>
<protein>
    <recommendedName>
        <fullName evidence="5">Lipoprotein</fullName>
    </recommendedName>
</protein>
<name>A0A9X3END1_9BACT</name>
<comment type="caution">
    <text evidence="3">The sequence shown here is derived from an EMBL/GenBank/DDBJ whole genome shotgun (WGS) entry which is preliminary data.</text>
</comment>